<dbReference type="OrthoDB" id="10605551at2759"/>
<dbReference type="AlphaFoldDB" id="A0A5B0PBI2"/>
<organism evidence="2 4">
    <name type="scientific">Puccinia graminis f. sp. tritici</name>
    <dbReference type="NCBI Taxonomy" id="56615"/>
    <lineage>
        <taxon>Eukaryota</taxon>
        <taxon>Fungi</taxon>
        <taxon>Dikarya</taxon>
        <taxon>Basidiomycota</taxon>
        <taxon>Pucciniomycotina</taxon>
        <taxon>Pucciniomycetes</taxon>
        <taxon>Pucciniales</taxon>
        <taxon>Pucciniaceae</taxon>
        <taxon>Puccinia</taxon>
    </lineage>
</organism>
<dbReference type="Proteomes" id="UP000325313">
    <property type="component" value="Unassembled WGS sequence"/>
</dbReference>
<reference evidence="4 5" key="1">
    <citation type="submission" date="2019-05" db="EMBL/GenBank/DDBJ databases">
        <title>Emergence of the Ug99 lineage of the wheat stem rust pathogen through somatic hybridization.</title>
        <authorList>
            <person name="Li F."/>
            <person name="Upadhyaya N.M."/>
            <person name="Sperschneider J."/>
            <person name="Matny O."/>
            <person name="Nguyen-Phuc H."/>
            <person name="Mago R."/>
            <person name="Raley C."/>
            <person name="Miller M.E."/>
            <person name="Silverstein K.A.T."/>
            <person name="Henningsen E."/>
            <person name="Hirsch C.D."/>
            <person name="Visser B."/>
            <person name="Pretorius Z.A."/>
            <person name="Steffenson B.J."/>
            <person name="Schwessinger B."/>
            <person name="Dodds P.N."/>
            <person name="Figueroa M."/>
        </authorList>
    </citation>
    <scope>NUCLEOTIDE SEQUENCE [LARGE SCALE GENOMIC DNA]</scope>
    <source>
        <strain evidence="2">21-0</strain>
        <strain evidence="3 5">Ug99</strain>
    </source>
</reference>
<evidence type="ECO:0000313" key="2">
    <source>
        <dbReference type="EMBL" id="KAA1098376.1"/>
    </source>
</evidence>
<feature type="region of interest" description="Disordered" evidence="1">
    <location>
        <begin position="123"/>
        <end position="143"/>
    </location>
</feature>
<dbReference type="EMBL" id="VSWC01000066">
    <property type="protein sequence ID" value="KAA1098376.1"/>
    <property type="molecule type" value="Genomic_DNA"/>
</dbReference>
<evidence type="ECO:0000313" key="4">
    <source>
        <dbReference type="Proteomes" id="UP000324748"/>
    </source>
</evidence>
<evidence type="ECO:0000256" key="1">
    <source>
        <dbReference type="SAM" id="MobiDB-lite"/>
    </source>
</evidence>
<name>A0A5B0PBI2_PUCGR</name>
<comment type="caution">
    <text evidence="2">The sequence shown here is derived from an EMBL/GenBank/DDBJ whole genome shotgun (WGS) entry which is preliminary data.</text>
</comment>
<sequence length="595" mass="69035">MVISYFTTFVLTTKIRPRIQVPEEMRTISLRRLRMPLLGFVLWYLRFWITAATDGMLPISHSTDRDMDPEIFDDLDDITDYDFLSPSKRPRLSDQHANSINLGSENSNAIEFFDDYFPDLSGGSTSTSTGSRSTRSSDTWEPKDKVPDVGIYHATNPFQASLPLMKDLGWQGGVTSDRQAAHQPLPTVKTKLRGHRKPGESLRIWGSRAALLNTCQPINQVQLSENTNKPHDLEHFITQKDIIEGQESQQIFKDITDTIYRNFESFKADQSTAQLMKGFQQFNRAHLPDEIHSVIPQKDQNENQRNQQSMEVETTLIGKPFKPGMIEKKVTVKKPVQKNVGASYKELDKFRANKKLAGMVKRTQNLSWRQNAEDKQIAKSIQKKIKMKMDVLKELYKVRINPKTKFKLGNLLQQPDPEVSDKDIIIHVWSPQLGLLDQDGKKAHHNVYIKIPLQSETKLAHNKANRLVGRIKRIALTLNNFNHYLTLDREDEEEPGNLTNQDHQDLMEWFYDLIFTDTQDHLPLLGWAQLKLPMTEENSHKRLNPSQILLYKSLTQQKKFTRSQSAHVSLQLRKTWYQFKESRFLKKDERNEWQL</sequence>
<dbReference type="Proteomes" id="UP000324748">
    <property type="component" value="Unassembled WGS sequence"/>
</dbReference>
<evidence type="ECO:0000313" key="5">
    <source>
        <dbReference type="Proteomes" id="UP000325313"/>
    </source>
</evidence>
<accession>A0A5B0PBI2</accession>
<evidence type="ECO:0000313" key="3">
    <source>
        <dbReference type="EMBL" id="KAA1125649.1"/>
    </source>
</evidence>
<proteinExistence type="predicted"/>
<gene>
    <name evidence="2" type="ORF">PGT21_034381</name>
    <name evidence="3" type="ORF">PGTUg99_017008</name>
</gene>
<protein>
    <submittedName>
        <fullName evidence="2">Uncharacterized protein</fullName>
    </submittedName>
</protein>
<dbReference type="EMBL" id="VDEP01000176">
    <property type="protein sequence ID" value="KAA1125649.1"/>
    <property type="molecule type" value="Genomic_DNA"/>
</dbReference>
<keyword evidence="4" id="KW-1185">Reference proteome</keyword>
<feature type="compositionally biased region" description="Low complexity" evidence="1">
    <location>
        <begin position="123"/>
        <end position="137"/>
    </location>
</feature>